<gene>
    <name evidence="1" type="ORF">E2C01_003293</name>
</gene>
<reference evidence="1 2" key="1">
    <citation type="submission" date="2019-05" db="EMBL/GenBank/DDBJ databases">
        <title>Another draft genome of Portunus trituberculatus and its Hox gene families provides insights of decapod evolution.</title>
        <authorList>
            <person name="Jeong J.-H."/>
            <person name="Song I."/>
            <person name="Kim S."/>
            <person name="Choi T."/>
            <person name="Kim D."/>
            <person name="Ryu S."/>
            <person name="Kim W."/>
        </authorList>
    </citation>
    <scope>NUCLEOTIDE SEQUENCE [LARGE SCALE GENOMIC DNA]</scope>
    <source>
        <tissue evidence="1">Muscle</tissue>
    </source>
</reference>
<evidence type="ECO:0000313" key="1">
    <source>
        <dbReference type="EMBL" id="MPC10654.1"/>
    </source>
</evidence>
<dbReference type="EMBL" id="VSRR010000126">
    <property type="protein sequence ID" value="MPC10654.1"/>
    <property type="molecule type" value="Genomic_DNA"/>
</dbReference>
<proteinExistence type="predicted"/>
<evidence type="ECO:0000313" key="2">
    <source>
        <dbReference type="Proteomes" id="UP000324222"/>
    </source>
</evidence>
<dbReference type="Proteomes" id="UP000324222">
    <property type="component" value="Unassembled WGS sequence"/>
</dbReference>
<comment type="caution">
    <text evidence="1">The sequence shown here is derived from an EMBL/GenBank/DDBJ whole genome shotgun (WGS) entry which is preliminary data.</text>
</comment>
<name>A0A5B7CPU1_PORTR</name>
<protein>
    <submittedName>
        <fullName evidence="1">Uncharacterized protein</fullName>
    </submittedName>
</protein>
<accession>A0A5B7CPU1</accession>
<organism evidence="1 2">
    <name type="scientific">Portunus trituberculatus</name>
    <name type="common">Swimming crab</name>
    <name type="synonym">Neptunus trituberculatus</name>
    <dbReference type="NCBI Taxonomy" id="210409"/>
    <lineage>
        <taxon>Eukaryota</taxon>
        <taxon>Metazoa</taxon>
        <taxon>Ecdysozoa</taxon>
        <taxon>Arthropoda</taxon>
        <taxon>Crustacea</taxon>
        <taxon>Multicrustacea</taxon>
        <taxon>Malacostraca</taxon>
        <taxon>Eumalacostraca</taxon>
        <taxon>Eucarida</taxon>
        <taxon>Decapoda</taxon>
        <taxon>Pleocyemata</taxon>
        <taxon>Brachyura</taxon>
        <taxon>Eubrachyura</taxon>
        <taxon>Portunoidea</taxon>
        <taxon>Portunidae</taxon>
        <taxon>Portuninae</taxon>
        <taxon>Portunus</taxon>
    </lineage>
</organism>
<dbReference type="AlphaFoldDB" id="A0A5B7CPU1"/>
<keyword evidence="2" id="KW-1185">Reference proteome</keyword>
<sequence>MLRGPQLLGEEAMPRLGSKAATSPGCSPSLSGRMMMTCCVPSSSTSTVVSPASCWIWGRTLGTSSSLLFMVQLKCPRVCIKEAVLLCQILTDNVGDPWSNVASHDIPSSH</sequence>